<keyword evidence="3 6" id="KW-0812">Transmembrane</keyword>
<evidence type="ECO:0000256" key="5">
    <source>
        <dbReference type="ARBA" id="ARBA00023136"/>
    </source>
</evidence>
<accession>A0ABS8WEG4</accession>
<evidence type="ECO:0000256" key="3">
    <source>
        <dbReference type="ARBA" id="ARBA00022692"/>
    </source>
</evidence>
<protein>
    <submittedName>
        <fullName evidence="7">ABC transporter permease</fullName>
    </submittedName>
</protein>
<evidence type="ECO:0000256" key="2">
    <source>
        <dbReference type="ARBA" id="ARBA00005268"/>
    </source>
</evidence>
<name>A0ABS8WEG4_9GAMM</name>
<feature type="transmembrane region" description="Helical" evidence="6">
    <location>
        <begin position="225"/>
        <end position="247"/>
    </location>
</feature>
<dbReference type="PANTHER" id="PTHR30028">
    <property type="entry name" value="UPF0014 INNER MEMBRANE PROTEIN YBBM-RELATED"/>
    <property type="match status" value="1"/>
</dbReference>
<dbReference type="Pfam" id="PF03649">
    <property type="entry name" value="UPF0014"/>
    <property type="match status" value="1"/>
</dbReference>
<feature type="transmembrane region" description="Helical" evidence="6">
    <location>
        <begin position="130"/>
        <end position="152"/>
    </location>
</feature>
<dbReference type="Proteomes" id="UP001201273">
    <property type="component" value="Unassembled WGS sequence"/>
</dbReference>
<reference evidence="7 8" key="1">
    <citation type="journal article" date="2022" name="Environ. Microbiol. Rep.">
        <title>Eco-phylogenetic analyses reveal divergent evolution of vitamin B12 metabolism in the marine bacterial family 'Psychromonadaceae'.</title>
        <authorList>
            <person name="Jin X."/>
            <person name="Yang Y."/>
            <person name="Cao H."/>
            <person name="Gao B."/>
            <person name="Zhao Z."/>
        </authorList>
    </citation>
    <scope>NUCLEOTIDE SEQUENCE [LARGE SCALE GENOMIC DNA]</scope>
    <source>
        <strain evidence="7 8">MKS20</strain>
    </source>
</reference>
<feature type="transmembrane region" description="Helical" evidence="6">
    <location>
        <begin position="6"/>
        <end position="26"/>
    </location>
</feature>
<gene>
    <name evidence="7" type="ORF">K6Y31_19035</name>
</gene>
<proteinExistence type="inferred from homology"/>
<evidence type="ECO:0000256" key="4">
    <source>
        <dbReference type="ARBA" id="ARBA00022989"/>
    </source>
</evidence>
<dbReference type="EMBL" id="JAIMJA010000026">
    <property type="protein sequence ID" value="MCE2596875.1"/>
    <property type="molecule type" value="Genomic_DNA"/>
</dbReference>
<feature type="transmembrane region" description="Helical" evidence="6">
    <location>
        <begin position="65"/>
        <end position="84"/>
    </location>
</feature>
<evidence type="ECO:0000256" key="6">
    <source>
        <dbReference type="SAM" id="Phobius"/>
    </source>
</evidence>
<keyword evidence="5 6" id="KW-0472">Membrane</keyword>
<keyword evidence="8" id="KW-1185">Reference proteome</keyword>
<dbReference type="RefSeq" id="WP_233054632.1">
    <property type="nucleotide sequence ID" value="NZ_JAIMJA010000026.1"/>
</dbReference>
<sequence>MTQDSIDIAWWQLALFSLTLIIPFAINFRYQLEIGKDAVVGLLRMTVQLFLIGLYLQYLFTLNSLWVNLLWLLIMLLVGSSAIIKKAKLPVRPMLVPVLSGLLVGLLPLLMLLSLVIIQPQPYYHAQYLIPLAGMLLGNSVTSNIVCLQHFFSAFKDRWDEYEGAIALGATSVQACRVFVQSALQKALAPILATMATTGIVSLPGMMTGQILGGTSPMVAIKYQLLIMIAIWVMMSVSITLCLFLVVRQRISPEGRLKVTLLTNPRHD</sequence>
<dbReference type="PANTHER" id="PTHR30028:SF0">
    <property type="entry name" value="PROTEIN ALUMINUM SENSITIVE 3"/>
    <property type="match status" value="1"/>
</dbReference>
<comment type="caution">
    <text evidence="7">The sequence shown here is derived from an EMBL/GenBank/DDBJ whole genome shotgun (WGS) entry which is preliminary data.</text>
</comment>
<dbReference type="InterPro" id="IPR005226">
    <property type="entry name" value="UPF0014_fam"/>
</dbReference>
<keyword evidence="4 6" id="KW-1133">Transmembrane helix</keyword>
<comment type="subcellular location">
    <subcellularLocation>
        <location evidence="1">Membrane</location>
        <topology evidence="1">Multi-pass membrane protein</topology>
    </subcellularLocation>
</comment>
<evidence type="ECO:0000256" key="1">
    <source>
        <dbReference type="ARBA" id="ARBA00004141"/>
    </source>
</evidence>
<evidence type="ECO:0000313" key="7">
    <source>
        <dbReference type="EMBL" id="MCE2596875.1"/>
    </source>
</evidence>
<comment type="similarity">
    <text evidence="2">Belongs to the UPF0014 family.</text>
</comment>
<organism evidence="7 8">
    <name type="scientific">Motilimonas cestriensis</name>
    <dbReference type="NCBI Taxonomy" id="2742685"/>
    <lineage>
        <taxon>Bacteria</taxon>
        <taxon>Pseudomonadati</taxon>
        <taxon>Pseudomonadota</taxon>
        <taxon>Gammaproteobacteria</taxon>
        <taxon>Alteromonadales</taxon>
        <taxon>Alteromonadales genera incertae sedis</taxon>
        <taxon>Motilimonas</taxon>
    </lineage>
</organism>
<feature type="transmembrane region" description="Helical" evidence="6">
    <location>
        <begin position="38"/>
        <end position="59"/>
    </location>
</feature>
<evidence type="ECO:0000313" key="8">
    <source>
        <dbReference type="Proteomes" id="UP001201273"/>
    </source>
</evidence>
<feature type="transmembrane region" description="Helical" evidence="6">
    <location>
        <begin position="96"/>
        <end position="118"/>
    </location>
</feature>
<feature type="transmembrane region" description="Helical" evidence="6">
    <location>
        <begin position="187"/>
        <end position="205"/>
    </location>
</feature>